<sequence length="151" mass="16562">MGNNFTKTFDKWGLSPRRFTTKSREKKDAKVCPPSQSAEAHMYDTVAEMPTYSKVTKKGRPQEELHYAEVQVLQPHTAFSRGSQRPAPASSSTEYATIDFLPKAAAPFRSGSSRSATSSAPADIIIPPGALQRPVPQPQLRKDSSKKTVVV</sequence>
<dbReference type="InterPro" id="IPR028106">
    <property type="entry name" value="DUF4578"/>
</dbReference>
<feature type="compositionally biased region" description="Low complexity" evidence="1">
    <location>
        <begin position="109"/>
        <end position="120"/>
    </location>
</feature>
<name>A0A9D3TE32_MEGAT</name>
<evidence type="ECO:0000256" key="1">
    <source>
        <dbReference type="SAM" id="MobiDB-lite"/>
    </source>
</evidence>
<feature type="region of interest" description="Disordered" evidence="1">
    <location>
        <begin position="107"/>
        <end position="151"/>
    </location>
</feature>
<proteinExistence type="predicted"/>
<dbReference type="GO" id="GO:0070062">
    <property type="term" value="C:extracellular exosome"/>
    <property type="evidence" value="ECO:0007669"/>
    <property type="project" value="TreeGrafter"/>
</dbReference>
<comment type="caution">
    <text evidence="2">The sequence shown here is derived from an EMBL/GenBank/DDBJ whole genome shotgun (WGS) entry which is preliminary data.</text>
</comment>
<gene>
    <name evidence="2" type="ORF">MATL_G00039610</name>
</gene>
<dbReference type="PANTHER" id="PTHR37342">
    <property type="entry name" value="HYPOTHETICAL PROTEIN LOC689959"/>
    <property type="match status" value="1"/>
</dbReference>
<dbReference type="Pfam" id="PF15147">
    <property type="entry name" value="DUF4578"/>
    <property type="match status" value="1"/>
</dbReference>
<evidence type="ECO:0000313" key="3">
    <source>
        <dbReference type="Proteomes" id="UP001046870"/>
    </source>
</evidence>
<organism evidence="2 3">
    <name type="scientific">Megalops atlanticus</name>
    <name type="common">Tarpon</name>
    <name type="synonym">Clupea gigantea</name>
    <dbReference type="NCBI Taxonomy" id="7932"/>
    <lineage>
        <taxon>Eukaryota</taxon>
        <taxon>Metazoa</taxon>
        <taxon>Chordata</taxon>
        <taxon>Craniata</taxon>
        <taxon>Vertebrata</taxon>
        <taxon>Euteleostomi</taxon>
        <taxon>Actinopterygii</taxon>
        <taxon>Neopterygii</taxon>
        <taxon>Teleostei</taxon>
        <taxon>Elopiformes</taxon>
        <taxon>Megalopidae</taxon>
        <taxon>Megalops</taxon>
    </lineage>
</organism>
<protein>
    <submittedName>
        <fullName evidence="2">Uncharacterized protein</fullName>
    </submittedName>
</protein>
<feature type="compositionally biased region" description="Basic and acidic residues" evidence="1">
    <location>
        <begin position="140"/>
        <end position="151"/>
    </location>
</feature>
<evidence type="ECO:0000313" key="2">
    <source>
        <dbReference type="EMBL" id="KAG7483548.1"/>
    </source>
</evidence>
<accession>A0A9D3TE32</accession>
<dbReference type="AlphaFoldDB" id="A0A9D3TE32"/>
<dbReference type="Proteomes" id="UP001046870">
    <property type="component" value="Chromosome 3"/>
</dbReference>
<dbReference type="PANTHER" id="PTHR37342:SF1">
    <property type="entry name" value="CHROMOSOME 11 OPEN READING FRAME 52"/>
    <property type="match status" value="1"/>
</dbReference>
<keyword evidence="3" id="KW-1185">Reference proteome</keyword>
<reference evidence="2" key="1">
    <citation type="submission" date="2021-01" db="EMBL/GenBank/DDBJ databases">
        <authorList>
            <person name="Zahm M."/>
            <person name="Roques C."/>
            <person name="Cabau C."/>
            <person name="Klopp C."/>
            <person name="Donnadieu C."/>
            <person name="Jouanno E."/>
            <person name="Lampietro C."/>
            <person name="Louis A."/>
            <person name="Herpin A."/>
            <person name="Echchiki A."/>
            <person name="Berthelot C."/>
            <person name="Parey E."/>
            <person name="Roest-Crollius H."/>
            <person name="Braasch I."/>
            <person name="Postlethwait J."/>
            <person name="Bobe J."/>
            <person name="Montfort J."/>
            <person name="Bouchez O."/>
            <person name="Begum T."/>
            <person name="Mejri S."/>
            <person name="Adams A."/>
            <person name="Chen W.-J."/>
            <person name="Guiguen Y."/>
        </authorList>
    </citation>
    <scope>NUCLEOTIDE SEQUENCE</scope>
    <source>
        <strain evidence="2">YG-15Mar2019-1</strain>
        <tissue evidence="2">Brain</tissue>
    </source>
</reference>
<dbReference type="EMBL" id="JAFDVH010000003">
    <property type="protein sequence ID" value="KAG7483548.1"/>
    <property type="molecule type" value="Genomic_DNA"/>
</dbReference>
<dbReference type="OrthoDB" id="8846498at2759"/>